<dbReference type="EMBL" id="NMVO01000012">
    <property type="protein sequence ID" value="OYO14490.1"/>
    <property type="molecule type" value="Genomic_DNA"/>
</dbReference>
<name>A0A255GF81_9ACTN</name>
<feature type="compositionally biased region" description="Acidic residues" evidence="1">
    <location>
        <begin position="149"/>
        <end position="158"/>
    </location>
</feature>
<evidence type="ECO:0000256" key="1">
    <source>
        <dbReference type="SAM" id="MobiDB-lite"/>
    </source>
</evidence>
<feature type="compositionally biased region" description="Acidic residues" evidence="1">
    <location>
        <begin position="7"/>
        <end position="36"/>
    </location>
</feature>
<feature type="region of interest" description="Disordered" evidence="1">
    <location>
        <begin position="138"/>
        <end position="158"/>
    </location>
</feature>
<feature type="region of interest" description="Disordered" evidence="1">
    <location>
        <begin position="1"/>
        <end position="50"/>
    </location>
</feature>
<protein>
    <submittedName>
        <fullName evidence="2">Uncharacterized protein</fullName>
    </submittedName>
</protein>
<gene>
    <name evidence="2" type="ORF">CGZ94_07795</name>
</gene>
<keyword evidence="3" id="KW-1185">Reference proteome</keyword>
<dbReference type="OrthoDB" id="4794545at2"/>
<sequence length="158" mass="16935">MARSTDDEFDPTADDVSFEIEDTEDLDDPDQGDEYDGIAPGSEGAYGTGVEGADQIMEDERVRASGDEINEWADFGDEFGEDDSAAAEQGNRDQDQMISEGDSLREVEQLSGDDWNVDAVGDSDVPADERRLAEGRDVYGDAAGLDGSVDGEDPLAGR</sequence>
<organism evidence="2 3">
    <name type="scientific">Enemella evansiae</name>
    <dbReference type="NCBI Taxonomy" id="2016499"/>
    <lineage>
        <taxon>Bacteria</taxon>
        <taxon>Bacillati</taxon>
        <taxon>Actinomycetota</taxon>
        <taxon>Actinomycetes</taxon>
        <taxon>Propionibacteriales</taxon>
        <taxon>Propionibacteriaceae</taxon>
        <taxon>Enemella</taxon>
    </lineage>
</organism>
<feature type="region of interest" description="Disordered" evidence="1">
    <location>
        <begin position="75"/>
        <end position="102"/>
    </location>
</feature>
<dbReference type="Proteomes" id="UP000215896">
    <property type="component" value="Unassembled WGS sequence"/>
</dbReference>
<dbReference type="AlphaFoldDB" id="A0A255GF81"/>
<comment type="caution">
    <text evidence="2">The sequence shown here is derived from an EMBL/GenBank/DDBJ whole genome shotgun (WGS) entry which is preliminary data.</text>
</comment>
<accession>A0A255GF81</accession>
<reference evidence="2 3" key="1">
    <citation type="submission" date="2017-07" db="EMBL/GenBank/DDBJ databases">
        <title>Draft whole genome sequences of clinical Proprionibacteriaceae strains.</title>
        <authorList>
            <person name="Bernier A.-M."/>
            <person name="Bernard K."/>
            <person name="Domingo M.-C."/>
        </authorList>
    </citation>
    <scope>NUCLEOTIDE SEQUENCE [LARGE SCALE GENOMIC DNA]</scope>
    <source>
        <strain evidence="2 3">NML 030167</strain>
    </source>
</reference>
<evidence type="ECO:0000313" key="3">
    <source>
        <dbReference type="Proteomes" id="UP000215896"/>
    </source>
</evidence>
<evidence type="ECO:0000313" key="2">
    <source>
        <dbReference type="EMBL" id="OYO14490.1"/>
    </source>
</evidence>
<feature type="compositionally biased region" description="Acidic residues" evidence="1">
    <location>
        <begin position="75"/>
        <end position="85"/>
    </location>
</feature>
<dbReference type="RefSeq" id="WP_094355493.1">
    <property type="nucleotide sequence ID" value="NZ_NMVK01000002.1"/>
</dbReference>
<proteinExistence type="predicted"/>